<dbReference type="PANTHER" id="PTHR37827:SF1">
    <property type="entry name" value="HNH DOMAIN-CONTAINING PROTEIN"/>
    <property type="match status" value="1"/>
</dbReference>
<sequence length="192" mass="21887">AELDEFVLYLTQEIYDTLPSSFKQSSITDDSTLEQLPDSLAVPATFTDTLTTYSLSDSPDNAADLFHSIVSAFISEWKVQATTNIVDESAPPPSGWKSTRTEECEICNRVVPLTYHHLIPRSTHQKVLKRKWHPESRLNAVAWLCRPCHSAVHKSASNEDLAREYYTVELLMQTESIQRWAAYASRQRWGVR</sequence>
<evidence type="ECO:0000313" key="1">
    <source>
        <dbReference type="EMBL" id="KIM24738.1"/>
    </source>
</evidence>
<dbReference type="AlphaFoldDB" id="A0A0C2WE65"/>
<dbReference type="Proteomes" id="UP000054097">
    <property type="component" value="Unassembled WGS sequence"/>
</dbReference>
<protein>
    <recommendedName>
        <fullName evidence="3">HNH domain-containing protein</fullName>
    </recommendedName>
</protein>
<dbReference type="STRING" id="933852.A0A0C2WE65"/>
<dbReference type="OrthoDB" id="4850648at2759"/>
<keyword evidence="2" id="KW-1185">Reference proteome</keyword>
<dbReference type="HOGENOM" id="CLU_074184_1_0_1"/>
<feature type="non-terminal residue" evidence="1">
    <location>
        <position position="192"/>
    </location>
</feature>
<dbReference type="CDD" id="cd00085">
    <property type="entry name" value="HNHc"/>
    <property type="match status" value="1"/>
</dbReference>
<dbReference type="EMBL" id="KN824321">
    <property type="protein sequence ID" value="KIM24738.1"/>
    <property type="molecule type" value="Genomic_DNA"/>
</dbReference>
<gene>
    <name evidence="1" type="ORF">M408DRAFT_32166</name>
</gene>
<accession>A0A0C2WE65</accession>
<reference evidence="1 2" key="1">
    <citation type="submission" date="2014-04" db="EMBL/GenBank/DDBJ databases">
        <authorList>
            <consortium name="DOE Joint Genome Institute"/>
            <person name="Kuo A."/>
            <person name="Zuccaro A."/>
            <person name="Kohler A."/>
            <person name="Nagy L.G."/>
            <person name="Floudas D."/>
            <person name="Copeland A."/>
            <person name="Barry K.W."/>
            <person name="Cichocki N."/>
            <person name="Veneault-Fourrey C."/>
            <person name="LaButti K."/>
            <person name="Lindquist E.A."/>
            <person name="Lipzen A."/>
            <person name="Lundell T."/>
            <person name="Morin E."/>
            <person name="Murat C."/>
            <person name="Sun H."/>
            <person name="Tunlid A."/>
            <person name="Henrissat B."/>
            <person name="Grigoriev I.V."/>
            <person name="Hibbett D.S."/>
            <person name="Martin F."/>
            <person name="Nordberg H.P."/>
            <person name="Cantor M.N."/>
            <person name="Hua S.X."/>
        </authorList>
    </citation>
    <scope>NUCLEOTIDE SEQUENCE [LARGE SCALE GENOMIC DNA]</scope>
    <source>
        <strain evidence="1 2">MAFF 305830</strain>
    </source>
</reference>
<evidence type="ECO:0008006" key="3">
    <source>
        <dbReference type="Google" id="ProtNLM"/>
    </source>
</evidence>
<dbReference type="InterPro" id="IPR003615">
    <property type="entry name" value="HNH_nuc"/>
</dbReference>
<organism evidence="1 2">
    <name type="scientific">Serendipita vermifera MAFF 305830</name>
    <dbReference type="NCBI Taxonomy" id="933852"/>
    <lineage>
        <taxon>Eukaryota</taxon>
        <taxon>Fungi</taxon>
        <taxon>Dikarya</taxon>
        <taxon>Basidiomycota</taxon>
        <taxon>Agaricomycotina</taxon>
        <taxon>Agaricomycetes</taxon>
        <taxon>Sebacinales</taxon>
        <taxon>Serendipitaceae</taxon>
        <taxon>Serendipita</taxon>
    </lineage>
</organism>
<name>A0A0C2WE65_SERVB</name>
<reference evidence="2" key="2">
    <citation type="submission" date="2015-01" db="EMBL/GenBank/DDBJ databases">
        <title>Evolutionary Origins and Diversification of the Mycorrhizal Mutualists.</title>
        <authorList>
            <consortium name="DOE Joint Genome Institute"/>
            <consortium name="Mycorrhizal Genomics Consortium"/>
            <person name="Kohler A."/>
            <person name="Kuo A."/>
            <person name="Nagy L.G."/>
            <person name="Floudas D."/>
            <person name="Copeland A."/>
            <person name="Barry K.W."/>
            <person name="Cichocki N."/>
            <person name="Veneault-Fourrey C."/>
            <person name="LaButti K."/>
            <person name="Lindquist E.A."/>
            <person name="Lipzen A."/>
            <person name="Lundell T."/>
            <person name="Morin E."/>
            <person name="Murat C."/>
            <person name="Riley R."/>
            <person name="Ohm R."/>
            <person name="Sun H."/>
            <person name="Tunlid A."/>
            <person name="Henrissat B."/>
            <person name="Grigoriev I.V."/>
            <person name="Hibbett D.S."/>
            <person name="Martin F."/>
        </authorList>
    </citation>
    <scope>NUCLEOTIDE SEQUENCE [LARGE SCALE GENOMIC DNA]</scope>
    <source>
        <strain evidence="2">MAFF 305830</strain>
    </source>
</reference>
<proteinExistence type="predicted"/>
<evidence type="ECO:0000313" key="2">
    <source>
        <dbReference type="Proteomes" id="UP000054097"/>
    </source>
</evidence>
<feature type="non-terminal residue" evidence="1">
    <location>
        <position position="1"/>
    </location>
</feature>
<dbReference type="PANTHER" id="PTHR37827">
    <property type="entry name" value="TUDOR DOMAIN-CONTAINING PROTEIN"/>
    <property type="match status" value="1"/>
</dbReference>